<evidence type="ECO:0000313" key="8">
    <source>
        <dbReference type="Proteomes" id="UP000177629"/>
    </source>
</evidence>
<dbReference type="InterPro" id="IPR021137">
    <property type="entry name" value="Ribosomal_bL35-like"/>
</dbReference>
<dbReference type="Pfam" id="PF01632">
    <property type="entry name" value="Ribosomal_L35p"/>
    <property type="match status" value="1"/>
</dbReference>
<organism evidence="7 8">
    <name type="scientific">Candidatus Terrybacteria bacterium RIFCSPHIGHO2_01_FULL_48_17</name>
    <dbReference type="NCBI Taxonomy" id="1802362"/>
    <lineage>
        <taxon>Bacteria</taxon>
        <taxon>Candidatus Terryibacteriota</taxon>
    </lineage>
</organism>
<name>A0A1G2PMN2_9BACT</name>
<protein>
    <recommendedName>
        <fullName evidence="4 5">Large ribosomal subunit protein bL35</fullName>
    </recommendedName>
</protein>
<dbReference type="PRINTS" id="PR00064">
    <property type="entry name" value="RIBOSOMALL35"/>
</dbReference>
<dbReference type="PANTHER" id="PTHR33343:SF1">
    <property type="entry name" value="LARGE RIBOSOMAL SUBUNIT PROTEIN BL35M"/>
    <property type="match status" value="1"/>
</dbReference>
<dbReference type="STRING" id="1802362.A2806_04165"/>
<dbReference type="InterPro" id="IPR001706">
    <property type="entry name" value="Ribosomal_bL35"/>
</dbReference>
<comment type="similarity">
    <text evidence="1 5 6">Belongs to the bacterial ribosomal protein bL35 family.</text>
</comment>
<evidence type="ECO:0000256" key="4">
    <source>
        <dbReference type="ARBA" id="ARBA00071664"/>
    </source>
</evidence>
<evidence type="ECO:0000256" key="6">
    <source>
        <dbReference type="RuleBase" id="RU000568"/>
    </source>
</evidence>
<dbReference type="Gene3D" id="4.10.410.60">
    <property type="match status" value="1"/>
</dbReference>
<accession>A0A1G2PMN2</accession>
<dbReference type="AlphaFoldDB" id="A0A1G2PMN2"/>
<gene>
    <name evidence="5" type="primary">rpmI</name>
    <name evidence="7" type="ORF">A2806_04165</name>
</gene>
<keyword evidence="2 5" id="KW-0689">Ribosomal protein</keyword>
<dbReference type="HAMAP" id="MF_00514">
    <property type="entry name" value="Ribosomal_bL35"/>
    <property type="match status" value="1"/>
</dbReference>
<dbReference type="EMBL" id="MHSS01000002">
    <property type="protein sequence ID" value="OHA48862.1"/>
    <property type="molecule type" value="Genomic_DNA"/>
</dbReference>
<dbReference type="Proteomes" id="UP000177629">
    <property type="component" value="Unassembled WGS sequence"/>
</dbReference>
<evidence type="ECO:0000256" key="3">
    <source>
        <dbReference type="ARBA" id="ARBA00023274"/>
    </source>
</evidence>
<sequence>MPKRKTNKSVKARFKITKRGIILRKRAGQDHFRAKKSGGKRRQLRQTIKLSKADKKAIIRYLYR</sequence>
<keyword evidence="3 5" id="KW-0687">Ribonucleoprotein</keyword>
<dbReference type="NCBIfam" id="TIGR00001">
    <property type="entry name" value="rpmI_bact"/>
    <property type="match status" value="1"/>
</dbReference>
<reference evidence="7 8" key="1">
    <citation type="journal article" date="2016" name="Nat. Commun.">
        <title>Thousands of microbial genomes shed light on interconnected biogeochemical processes in an aquifer system.</title>
        <authorList>
            <person name="Anantharaman K."/>
            <person name="Brown C.T."/>
            <person name="Hug L.A."/>
            <person name="Sharon I."/>
            <person name="Castelle C.J."/>
            <person name="Probst A.J."/>
            <person name="Thomas B.C."/>
            <person name="Singh A."/>
            <person name="Wilkins M.J."/>
            <person name="Karaoz U."/>
            <person name="Brodie E.L."/>
            <person name="Williams K.H."/>
            <person name="Hubbard S.S."/>
            <person name="Banfield J.F."/>
        </authorList>
    </citation>
    <scope>NUCLEOTIDE SEQUENCE [LARGE SCALE GENOMIC DNA]</scope>
</reference>
<dbReference type="GO" id="GO:0015934">
    <property type="term" value="C:large ribosomal subunit"/>
    <property type="evidence" value="ECO:0007669"/>
    <property type="project" value="TreeGrafter"/>
</dbReference>
<proteinExistence type="inferred from homology"/>
<evidence type="ECO:0000313" key="7">
    <source>
        <dbReference type="EMBL" id="OHA48862.1"/>
    </source>
</evidence>
<evidence type="ECO:0000256" key="1">
    <source>
        <dbReference type="ARBA" id="ARBA00006598"/>
    </source>
</evidence>
<dbReference type="FunFam" id="4.10.410.60:FF:000001">
    <property type="entry name" value="50S ribosomal protein L35"/>
    <property type="match status" value="1"/>
</dbReference>
<dbReference type="InterPro" id="IPR037229">
    <property type="entry name" value="Ribosomal_bL35_sf"/>
</dbReference>
<dbReference type="GO" id="GO:0003735">
    <property type="term" value="F:structural constituent of ribosome"/>
    <property type="evidence" value="ECO:0007669"/>
    <property type="project" value="InterPro"/>
</dbReference>
<dbReference type="PANTHER" id="PTHR33343">
    <property type="entry name" value="54S RIBOSOMAL PROTEIN BL35M"/>
    <property type="match status" value="1"/>
</dbReference>
<evidence type="ECO:0000256" key="5">
    <source>
        <dbReference type="HAMAP-Rule" id="MF_00514"/>
    </source>
</evidence>
<dbReference type="GO" id="GO:0006412">
    <property type="term" value="P:translation"/>
    <property type="evidence" value="ECO:0007669"/>
    <property type="project" value="UniProtKB-UniRule"/>
</dbReference>
<dbReference type="SUPFAM" id="SSF143034">
    <property type="entry name" value="L35p-like"/>
    <property type="match status" value="1"/>
</dbReference>
<comment type="caution">
    <text evidence="7">The sequence shown here is derived from an EMBL/GenBank/DDBJ whole genome shotgun (WGS) entry which is preliminary data.</text>
</comment>
<evidence type="ECO:0000256" key="2">
    <source>
        <dbReference type="ARBA" id="ARBA00022980"/>
    </source>
</evidence>